<keyword evidence="1" id="KW-0472">Membrane</keyword>
<feature type="transmembrane region" description="Helical" evidence="1">
    <location>
        <begin position="12"/>
        <end position="30"/>
    </location>
</feature>
<organism evidence="2 3">
    <name type="scientific">Diacronema lutheri</name>
    <name type="common">Unicellular marine alga</name>
    <name type="synonym">Monochrysis lutheri</name>
    <dbReference type="NCBI Taxonomy" id="2081491"/>
    <lineage>
        <taxon>Eukaryota</taxon>
        <taxon>Haptista</taxon>
        <taxon>Haptophyta</taxon>
        <taxon>Pavlovophyceae</taxon>
        <taxon>Pavlovales</taxon>
        <taxon>Pavlovaceae</taxon>
        <taxon>Diacronema</taxon>
    </lineage>
</organism>
<name>A0A8J6CC90_DIALT</name>
<evidence type="ECO:0000313" key="2">
    <source>
        <dbReference type="EMBL" id="KAG8465846.1"/>
    </source>
</evidence>
<evidence type="ECO:0000313" key="3">
    <source>
        <dbReference type="Proteomes" id="UP000751190"/>
    </source>
</evidence>
<dbReference type="PANTHER" id="PTHR45588:SF1">
    <property type="entry name" value="WW DOMAIN-CONTAINING PROTEIN"/>
    <property type="match status" value="1"/>
</dbReference>
<dbReference type="PANTHER" id="PTHR45588">
    <property type="entry name" value="TPR DOMAIN-CONTAINING PROTEIN"/>
    <property type="match status" value="1"/>
</dbReference>
<evidence type="ECO:0000256" key="1">
    <source>
        <dbReference type="SAM" id="Phobius"/>
    </source>
</evidence>
<keyword evidence="3" id="KW-1185">Reference proteome</keyword>
<keyword evidence="1" id="KW-0812">Transmembrane</keyword>
<dbReference type="OMA" id="MTIAVLH"/>
<gene>
    <name evidence="2" type="ORF">KFE25_005416</name>
</gene>
<dbReference type="EMBL" id="JAGTXO010000009">
    <property type="protein sequence ID" value="KAG8465846.1"/>
    <property type="molecule type" value="Genomic_DNA"/>
</dbReference>
<proteinExistence type="predicted"/>
<dbReference type="OrthoDB" id="414774at2759"/>
<feature type="transmembrane region" description="Helical" evidence="1">
    <location>
        <begin position="72"/>
        <end position="90"/>
    </location>
</feature>
<accession>A0A8J6CC90</accession>
<protein>
    <submittedName>
        <fullName evidence="2">Uncharacterized protein</fullName>
    </submittedName>
</protein>
<reference evidence="2" key="1">
    <citation type="submission" date="2021-05" db="EMBL/GenBank/DDBJ databases">
        <title>The genome of the haptophyte Pavlova lutheri (Diacronema luteri, Pavlovales) - a model for lipid biosynthesis in eukaryotic algae.</title>
        <authorList>
            <person name="Hulatt C.J."/>
            <person name="Posewitz M.C."/>
        </authorList>
    </citation>
    <scope>NUCLEOTIDE SEQUENCE</scope>
    <source>
        <strain evidence="2">NIVA-4/92</strain>
    </source>
</reference>
<comment type="caution">
    <text evidence="2">The sequence shown here is derived from an EMBL/GenBank/DDBJ whole genome shotgun (WGS) entry which is preliminary data.</text>
</comment>
<dbReference type="AlphaFoldDB" id="A0A8J6CC90"/>
<dbReference type="Proteomes" id="UP000751190">
    <property type="component" value="Unassembled WGS sequence"/>
</dbReference>
<sequence>MPADVPSAVPVLADGAAGALVLVVGAALVVSRRRAGQPAAGDVLAAASEEETTPLVGGACARAERGGARARAPLLLLLVGGLALLAGLGVRRRLFKPSVRPPAPSALEPSARCMTSDDALLRGAYDVPGVGDLGLPPPGTAMWAVRTRSASAQRLFDQGVLLLMGFNHPEAIRNLEAATRADGDCGMCWWALAYAHGPHVNMALDAAHSAAARRALERALALADRLPAREAAYVRALEPRYALDEAEFGRMAQRGRDAAFSRTMAALHAAEPEDAHAAALYAESVMDLFPWDYYEARATQGFRPPSAMLRAECAAAKKALERALAVAPHHPLALHLLVHLTEPSADPAAGELAATRLLYGAAGRANAHLVHMAGHTMLLIGRYADAIDANARAIAVDEAYAARCLQPYLPGHQIAQLQAAAMLSARAALALERAAPAATVDAPSQAAHLQSLFATARPLVRARFGQWDAVLGADAREDAPHAASIASRPFTAAVWSYARTLALAHSARRDDAAVEAARLAAHVAAVPARTAMSGHVFDGCHHQLGTLMLLTVRAALALPADPAAALARMREASAIQDALPYMEPEHWYTQVRLCEGALHLRAGDARAALRAFDEDLRQRNESAWALLGRRDALRALGDARAADADVALARGMRDADVQLRGPCCELGLC</sequence>
<keyword evidence="1" id="KW-1133">Transmembrane helix</keyword>